<reference evidence="2" key="1">
    <citation type="submission" date="2016-10" db="EMBL/GenBank/DDBJ databases">
        <authorList>
            <person name="Varghese N."/>
            <person name="Submissions S."/>
        </authorList>
    </citation>
    <scope>NUCLEOTIDE SEQUENCE [LARGE SCALE GENOMIC DNA]</scope>
    <source>
        <strain evidence="2">CGMCC 1.6494</strain>
    </source>
</reference>
<dbReference type="RefSeq" id="WP_089704811.1">
    <property type="nucleotide sequence ID" value="NZ_FNII01000006.1"/>
</dbReference>
<dbReference type="STRING" id="416873.SAMN04487951_10611"/>
<dbReference type="Proteomes" id="UP000199677">
    <property type="component" value="Unassembled WGS sequence"/>
</dbReference>
<dbReference type="OrthoDB" id="5124853at2"/>
<evidence type="ECO:0000313" key="2">
    <source>
        <dbReference type="Proteomes" id="UP000199677"/>
    </source>
</evidence>
<dbReference type="AlphaFoldDB" id="A0A1H0CDD9"/>
<evidence type="ECO:0000313" key="1">
    <source>
        <dbReference type="EMBL" id="SDN55791.1"/>
    </source>
</evidence>
<accession>A0A1H0CDD9</accession>
<dbReference type="EMBL" id="FNII01000006">
    <property type="protein sequence ID" value="SDN55791.1"/>
    <property type="molecule type" value="Genomic_DNA"/>
</dbReference>
<keyword evidence="2" id="KW-1185">Reference proteome</keyword>
<protein>
    <recommendedName>
        <fullName evidence="3">Antitoxin of toxin-antitoxin stability system</fullName>
    </recommendedName>
</protein>
<name>A0A1H0CDD9_9GAMM</name>
<proteinExistence type="predicted"/>
<gene>
    <name evidence="1" type="ORF">SAMN04487951_10611</name>
</gene>
<sequence length="92" mass="10686">MAKQAVFTMKIESDLRDEFMHEAELSHRPASQVVRELMRDYVQRQKEAREYEAFLQGKVDASRRSKQAGEGLSNAEVELQFKTRRVRAEGQA</sequence>
<organism evidence="1 2">
    <name type="scientific">Vreelandella arcis</name>
    <dbReference type="NCBI Taxonomy" id="416873"/>
    <lineage>
        <taxon>Bacteria</taxon>
        <taxon>Pseudomonadati</taxon>
        <taxon>Pseudomonadota</taxon>
        <taxon>Gammaproteobacteria</taxon>
        <taxon>Oceanospirillales</taxon>
        <taxon>Halomonadaceae</taxon>
        <taxon>Vreelandella</taxon>
    </lineage>
</organism>
<evidence type="ECO:0008006" key="3">
    <source>
        <dbReference type="Google" id="ProtNLM"/>
    </source>
</evidence>